<organism evidence="1 2">
    <name type="scientific">Paraburkholderia ribeironis</name>
    <dbReference type="NCBI Taxonomy" id="1247936"/>
    <lineage>
        <taxon>Bacteria</taxon>
        <taxon>Pseudomonadati</taxon>
        <taxon>Pseudomonadota</taxon>
        <taxon>Betaproteobacteria</taxon>
        <taxon>Burkholderiales</taxon>
        <taxon>Burkholderiaceae</taxon>
        <taxon>Paraburkholderia</taxon>
    </lineage>
</organism>
<name>A0A1N7RVH6_9BURK</name>
<evidence type="ECO:0000313" key="1">
    <source>
        <dbReference type="EMBL" id="SIT38733.1"/>
    </source>
</evidence>
<evidence type="ECO:0000313" key="2">
    <source>
        <dbReference type="Proteomes" id="UP000187012"/>
    </source>
</evidence>
<accession>A0A1N7RVH6</accession>
<dbReference type="EMBL" id="CYGX02000017">
    <property type="protein sequence ID" value="SIT38733.1"/>
    <property type="molecule type" value="Genomic_DNA"/>
</dbReference>
<reference evidence="1 2" key="1">
    <citation type="submission" date="2016-12" db="EMBL/GenBank/DDBJ databases">
        <authorList>
            <person name="Song W.-J."/>
            <person name="Kurnit D.M."/>
        </authorList>
    </citation>
    <scope>NUCLEOTIDE SEQUENCE [LARGE SCALE GENOMIC DNA]</scope>
    <source>
        <strain evidence="1 2">STM7296</strain>
    </source>
</reference>
<proteinExistence type="predicted"/>
<dbReference type="Proteomes" id="UP000187012">
    <property type="component" value="Unassembled WGS sequence"/>
</dbReference>
<keyword evidence="2" id="KW-1185">Reference proteome</keyword>
<gene>
    <name evidence="1" type="ORF">BN2475_170028</name>
</gene>
<protein>
    <submittedName>
        <fullName evidence="1">Uncharacterized protein</fullName>
    </submittedName>
</protein>
<sequence length="56" mass="6409">MTRLPISGDAKAVTILPGRVAATDHAGELRGYESKYRREGNLRDCDERRQSSRYRE</sequence>
<dbReference type="AlphaFoldDB" id="A0A1N7RVH6"/>